<keyword evidence="5" id="KW-1003">Cell membrane</keyword>
<gene>
    <name evidence="6" type="ORF">A2637_04100</name>
</gene>
<dbReference type="AlphaFoldDB" id="A0A1F6TR43"/>
<comment type="similarity">
    <text evidence="5">Belongs to the 4-toluene sulfonate uptake permease (TSUP) (TC 2.A.102) family.</text>
</comment>
<keyword evidence="4 5" id="KW-0472">Membrane</keyword>
<dbReference type="GO" id="GO:0005886">
    <property type="term" value="C:plasma membrane"/>
    <property type="evidence" value="ECO:0007669"/>
    <property type="project" value="UniProtKB-SubCell"/>
</dbReference>
<dbReference type="PANTHER" id="PTHR43483">
    <property type="entry name" value="MEMBRANE TRANSPORTER PROTEIN HI_0806-RELATED"/>
    <property type="match status" value="1"/>
</dbReference>
<accession>A0A1F6TR43</accession>
<name>A0A1F6TR43_9PROT</name>
<feature type="transmembrane region" description="Helical" evidence="5">
    <location>
        <begin position="143"/>
        <end position="169"/>
    </location>
</feature>
<evidence type="ECO:0000256" key="2">
    <source>
        <dbReference type="ARBA" id="ARBA00022692"/>
    </source>
</evidence>
<feature type="transmembrane region" description="Helical" evidence="5">
    <location>
        <begin position="243"/>
        <end position="261"/>
    </location>
</feature>
<dbReference type="Proteomes" id="UP000179360">
    <property type="component" value="Unassembled WGS sequence"/>
</dbReference>
<dbReference type="STRING" id="1817764.A2637_04100"/>
<feature type="transmembrane region" description="Helical" evidence="5">
    <location>
        <begin position="212"/>
        <end position="231"/>
    </location>
</feature>
<keyword evidence="3 5" id="KW-1133">Transmembrane helix</keyword>
<proteinExistence type="inferred from homology"/>
<feature type="transmembrane region" description="Helical" evidence="5">
    <location>
        <begin position="44"/>
        <end position="64"/>
    </location>
</feature>
<evidence type="ECO:0000256" key="3">
    <source>
        <dbReference type="ARBA" id="ARBA00022989"/>
    </source>
</evidence>
<evidence type="ECO:0000256" key="5">
    <source>
        <dbReference type="RuleBase" id="RU363041"/>
    </source>
</evidence>
<evidence type="ECO:0000256" key="4">
    <source>
        <dbReference type="ARBA" id="ARBA00023136"/>
    </source>
</evidence>
<feature type="transmembrane region" description="Helical" evidence="5">
    <location>
        <begin position="84"/>
        <end position="102"/>
    </location>
</feature>
<dbReference type="EMBL" id="MFSY01000016">
    <property type="protein sequence ID" value="OGI47535.1"/>
    <property type="molecule type" value="Genomic_DNA"/>
</dbReference>
<organism evidence="6 7">
    <name type="scientific">Candidatus Muproteobacteria bacterium RIFCSPHIGHO2_01_FULL_65_16</name>
    <dbReference type="NCBI Taxonomy" id="1817764"/>
    <lineage>
        <taxon>Bacteria</taxon>
        <taxon>Pseudomonadati</taxon>
        <taxon>Pseudomonadota</taxon>
        <taxon>Candidatus Muproteobacteria</taxon>
    </lineage>
</organism>
<evidence type="ECO:0000313" key="7">
    <source>
        <dbReference type="Proteomes" id="UP000179360"/>
    </source>
</evidence>
<dbReference type="InterPro" id="IPR002781">
    <property type="entry name" value="TM_pro_TauE-like"/>
</dbReference>
<protein>
    <recommendedName>
        <fullName evidence="5">Probable membrane transporter protein</fullName>
    </recommendedName>
</protein>
<comment type="caution">
    <text evidence="6">The sequence shown here is derived from an EMBL/GenBank/DDBJ whole genome shotgun (WGS) entry which is preliminary data.</text>
</comment>
<evidence type="ECO:0000256" key="1">
    <source>
        <dbReference type="ARBA" id="ARBA00004141"/>
    </source>
</evidence>
<sequence>MEAILIYIAAGAFAGFVAGLLGVGGGLIIVPVLALLFQRQGVSGAVLMHLAIGTSLASIIVTSLSSMRAHHARGAVLWDVFRRLTPGIVVGALVGAAIADLMPTRALRGFFGVFELLVAAQIAFNVAAAPHRRLPGRVGMARAGMVIGAVSAVVGIGGGTLTVPFLVWCNIAIRKAVATSSAVALPIAVAGAVGFVTAGWNEAGLPDWSSGYVYWPALAAIAPASILLAPVGARFAHTIPTVTLSRIFAGFLALLGIRMLIG</sequence>
<feature type="transmembrane region" description="Helical" evidence="5">
    <location>
        <begin position="176"/>
        <end position="200"/>
    </location>
</feature>
<reference evidence="6 7" key="1">
    <citation type="journal article" date="2016" name="Nat. Commun.">
        <title>Thousands of microbial genomes shed light on interconnected biogeochemical processes in an aquifer system.</title>
        <authorList>
            <person name="Anantharaman K."/>
            <person name="Brown C.T."/>
            <person name="Hug L.A."/>
            <person name="Sharon I."/>
            <person name="Castelle C.J."/>
            <person name="Probst A.J."/>
            <person name="Thomas B.C."/>
            <person name="Singh A."/>
            <person name="Wilkins M.J."/>
            <person name="Karaoz U."/>
            <person name="Brodie E.L."/>
            <person name="Williams K.H."/>
            <person name="Hubbard S.S."/>
            <person name="Banfield J.F."/>
        </authorList>
    </citation>
    <scope>NUCLEOTIDE SEQUENCE [LARGE SCALE GENOMIC DNA]</scope>
</reference>
<feature type="transmembrane region" description="Helical" evidence="5">
    <location>
        <begin position="6"/>
        <end position="37"/>
    </location>
</feature>
<dbReference type="PANTHER" id="PTHR43483:SF3">
    <property type="entry name" value="MEMBRANE TRANSPORTER PROTEIN HI_0806-RELATED"/>
    <property type="match status" value="1"/>
</dbReference>
<dbReference type="Pfam" id="PF01925">
    <property type="entry name" value="TauE"/>
    <property type="match status" value="1"/>
</dbReference>
<evidence type="ECO:0000313" key="6">
    <source>
        <dbReference type="EMBL" id="OGI47535.1"/>
    </source>
</evidence>
<keyword evidence="2 5" id="KW-0812">Transmembrane</keyword>
<comment type="subcellular location">
    <subcellularLocation>
        <location evidence="5">Cell membrane</location>
        <topology evidence="5">Multi-pass membrane protein</topology>
    </subcellularLocation>
    <subcellularLocation>
        <location evidence="1">Membrane</location>
        <topology evidence="1">Multi-pass membrane protein</topology>
    </subcellularLocation>
</comment>